<comment type="caution">
    <text evidence="1">The sequence shown here is derived from an EMBL/GenBank/DDBJ whole genome shotgun (WGS) entry which is preliminary data.</text>
</comment>
<gene>
    <name evidence="1" type="ORF">AMORRO_LOCUS17850</name>
</gene>
<evidence type="ECO:0000313" key="1">
    <source>
        <dbReference type="EMBL" id="CAG8787432.1"/>
    </source>
</evidence>
<sequence length="73" mass="8077">VALFLGITCAEFQPSSYKSIEDCALATSAEVIFSTDPLYNDDRVGERILYFDISPTIPKINNIPQKFDANSMA</sequence>
<protein>
    <submittedName>
        <fullName evidence="1">11712_t:CDS:1</fullName>
    </submittedName>
</protein>
<dbReference type="EMBL" id="CAJVPV010058001">
    <property type="protein sequence ID" value="CAG8787432.1"/>
    <property type="molecule type" value="Genomic_DNA"/>
</dbReference>
<organism evidence="1 2">
    <name type="scientific">Acaulospora morrowiae</name>
    <dbReference type="NCBI Taxonomy" id="94023"/>
    <lineage>
        <taxon>Eukaryota</taxon>
        <taxon>Fungi</taxon>
        <taxon>Fungi incertae sedis</taxon>
        <taxon>Mucoromycota</taxon>
        <taxon>Glomeromycotina</taxon>
        <taxon>Glomeromycetes</taxon>
        <taxon>Diversisporales</taxon>
        <taxon>Acaulosporaceae</taxon>
        <taxon>Acaulospora</taxon>
    </lineage>
</organism>
<feature type="non-terminal residue" evidence="1">
    <location>
        <position position="73"/>
    </location>
</feature>
<dbReference type="AlphaFoldDB" id="A0A9N9P3R9"/>
<name>A0A9N9P3R9_9GLOM</name>
<accession>A0A9N9P3R9</accession>
<proteinExistence type="predicted"/>
<dbReference type="Proteomes" id="UP000789342">
    <property type="component" value="Unassembled WGS sequence"/>
</dbReference>
<evidence type="ECO:0000313" key="2">
    <source>
        <dbReference type="Proteomes" id="UP000789342"/>
    </source>
</evidence>
<keyword evidence="2" id="KW-1185">Reference proteome</keyword>
<reference evidence="1" key="1">
    <citation type="submission" date="2021-06" db="EMBL/GenBank/DDBJ databases">
        <authorList>
            <person name="Kallberg Y."/>
            <person name="Tangrot J."/>
            <person name="Rosling A."/>
        </authorList>
    </citation>
    <scope>NUCLEOTIDE SEQUENCE</scope>
    <source>
        <strain evidence="1">CL551</strain>
    </source>
</reference>
<feature type="non-terminal residue" evidence="1">
    <location>
        <position position="1"/>
    </location>
</feature>